<evidence type="ECO:0000256" key="2">
    <source>
        <dbReference type="ARBA" id="ARBA00006906"/>
    </source>
</evidence>
<dbReference type="AlphaFoldDB" id="A0A317CCB0"/>
<comment type="similarity">
    <text evidence="2">Belongs to the KHG/KDPG aldolase family.</text>
</comment>
<name>A0A317CCB0_9GAMM</name>
<evidence type="ECO:0000313" key="7">
    <source>
        <dbReference type="Proteomes" id="UP000245539"/>
    </source>
</evidence>
<dbReference type="OrthoDB" id="9805177at2"/>
<proteinExistence type="inferred from homology"/>
<evidence type="ECO:0000256" key="1">
    <source>
        <dbReference type="ARBA" id="ARBA00004761"/>
    </source>
</evidence>
<dbReference type="PANTHER" id="PTHR30246:SF1">
    <property type="entry name" value="2-DEHYDRO-3-DEOXY-6-PHOSPHOGALACTONATE ALDOLASE-RELATED"/>
    <property type="match status" value="1"/>
</dbReference>
<evidence type="ECO:0000256" key="4">
    <source>
        <dbReference type="ARBA" id="ARBA00023239"/>
    </source>
</evidence>
<dbReference type="Pfam" id="PF01081">
    <property type="entry name" value="Aldolase"/>
    <property type="match status" value="1"/>
</dbReference>
<dbReference type="SUPFAM" id="SSF51569">
    <property type="entry name" value="Aldolase"/>
    <property type="match status" value="1"/>
</dbReference>
<dbReference type="PROSITE" id="PS00160">
    <property type="entry name" value="ALDOLASE_KDPG_KHG_2"/>
    <property type="match status" value="1"/>
</dbReference>
<keyword evidence="5" id="KW-0119">Carbohydrate metabolism</keyword>
<dbReference type="RefSeq" id="WP_109838228.1">
    <property type="nucleotide sequence ID" value="NZ_QGKM01000040.1"/>
</dbReference>
<evidence type="ECO:0000256" key="5">
    <source>
        <dbReference type="ARBA" id="ARBA00023277"/>
    </source>
</evidence>
<dbReference type="InterPro" id="IPR000887">
    <property type="entry name" value="Aldlse_KDPG_KHG"/>
</dbReference>
<dbReference type="InterPro" id="IPR031338">
    <property type="entry name" value="KDPG/KHG_AS_2"/>
</dbReference>
<keyword evidence="7" id="KW-1185">Reference proteome</keyword>
<organism evidence="6 7">
    <name type="scientific">Leucothrix pacifica</name>
    <dbReference type="NCBI Taxonomy" id="1247513"/>
    <lineage>
        <taxon>Bacteria</taxon>
        <taxon>Pseudomonadati</taxon>
        <taxon>Pseudomonadota</taxon>
        <taxon>Gammaproteobacteria</taxon>
        <taxon>Thiotrichales</taxon>
        <taxon>Thiotrichaceae</taxon>
        <taxon>Leucothrix</taxon>
    </lineage>
</organism>
<accession>A0A317CCB0</accession>
<dbReference type="PANTHER" id="PTHR30246">
    <property type="entry name" value="2-KETO-3-DEOXY-6-PHOSPHOGLUCONATE ALDOLASE"/>
    <property type="match status" value="1"/>
</dbReference>
<dbReference type="CDD" id="cd00452">
    <property type="entry name" value="KDPG_aldolase"/>
    <property type="match status" value="1"/>
</dbReference>
<comment type="caution">
    <text evidence="6">The sequence shown here is derived from an EMBL/GenBank/DDBJ whole genome shotgun (WGS) entry which is preliminary data.</text>
</comment>
<dbReference type="InterPro" id="IPR013785">
    <property type="entry name" value="Aldolase_TIM"/>
</dbReference>
<dbReference type="EMBL" id="QGKM01000040">
    <property type="protein sequence ID" value="PWQ96017.1"/>
    <property type="molecule type" value="Genomic_DNA"/>
</dbReference>
<dbReference type="Proteomes" id="UP000245539">
    <property type="component" value="Unassembled WGS sequence"/>
</dbReference>
<dbReference type="GO" id="GO:0008674">
    <property type="term" value="F:2-dehydro-3-deoxy-6-phosphogalactonate aldolase activity"/>
    <property type="evidence" value="ECO:0007669"/>
    <property type="project" value="UniProtKB-EC"/>
</dbReference>
<keyword evidence="4 6" id="KW-0456">Lyase</keyword>
<dbReference type="Gene3D" id="3.20.20.70">
    <property type="entry name" value="Aldolase class I"/>
    <property type="match status" value="1"/>
</dbReference>
<dbReference type="NCBIfam" id="NF006600">
    <property type="entry name" value="PRK09140.1"/>
    <property type="match status" value="1"/>
</dbReference>
<evidence type="ECO:0000313" key="6">
    <source>
        <dbReference type="EMBL" id="PWQ96017.1"/>
    </source>
</evidence>
<comment type="subunit">
    <text evidence="3">Homotrimer.</text>
</comment>
<protein>
    <submittedName>
        <fullName evidence="6">2-dehydro-3-deoxy-6-phosphogalactonate aldolase</fullName>
        <ecNumber evidence="6">4.1.2.21</ecNumber>
    </submittedName>
</protein>
<comment type="pathway">
    <text evidence="1">Carbohydrate acid metabolism.</text>
</comment>
<gene>
    <name evidence="6" type="ORF">DKW60_13705</name>
</gene>
<dbReference type="EC" id="4.1.2.21" evidence="6"/>
<evidence type="ECO:0000256" key="3">
    <source>
        <dbReference type="ARBA" id="ARBA00011233"/>
    </source>
</evidence>
<sequence length="198" mass="20746">MSRKLIAILRGITPDEAEAVAAVLLEEGFDWIEVPLNSPEAFLSIERIARSVGDVAHIGAGTVTDVDNVGRVQSAGGTYIVSPNYDADVIMRTKALGMGSYPGVFSPTECFAALKAGADALKLFPASMIGTSGVKAISAVLPASTDLYAVGGVSAENLSKWRDSGIDGYGIGTALYQPDKSLDDIRISARQFVKAYDA</sequence>
<reference evidence="6 7" key="1">
    <citation type="submission" date="2018-05" db="EMBL/GenBank/DDBJ databases">
        <title>Leucothrix arctica sp. nov., isolated from Arctic seawater.</title>
        <authorList>
            <person name="Choi A."/>
            <person name="Baek K."/>
        </authorList>
    </citation>
    <scope>NUCLEOTIDE SEQUENCE [LARGE SCALE GENOMIC DNA]</scope>
    <source>
        <strain evidence="6 7">JCM 18388</strain>
    </source>
</reference>